<reference evidence="2" key="1">
    <citation type="journal article" date="2012" name="MBio">
        <title>Comparative genome analysis of Trichophyton rubrum and related dermatophytes reveals candidate genes involved in infection.</title>
        <authorList>
            <person name="Martinez D.A."/>
            <person name="Oliver B.G."/>
            <person name="Graeser Y."/>
            <person name="Goldberg J.M."/>
            <person name="Li W."/>
            <person name="Martinez-Rossi N.M."/>
            <person name="Monod M."/>
            <person name="Shelest E."/>
            <person name="Barton R.C."/>
            <person name="Birch E."/>
            <person name="Brakhage A.A."/>
            <person name="Chen Z."/>
            <person name="Gurr S.J."/>
            <person name="Heiman D."/>
            <person name="Heitman J."/>
            <person name="Kosti I."/>
            <person name="Rossi A."/>
            <person name="Saif S."/>
            <person name="Samalova M."/>
            <person name="Saunders C.W."/>
            <person name="Shea T."/>
            <person name="Summerbell R.C."/>
            <person name="Xu J."/>
            <person name="Young S."/>
            <person name="Zeng Q."/>
            <person name="Birren B.W."/>
            <person name="Cuomo C.A."/>
            <person name="White T.C."/>
        </authorList>
    </citation>
    <scope>NUCLEOTIDE SEQUENCE [LARGE SCALE GENOMIC DNA]</scope>
    <source>
        <strain evidence="2">CBS 112818</strain>
    </source>
</reference>
<keyword evidence="2" id="KW-1185">Reference proteome</keyword>
<evidence type="ECO:0000313" key="2">
    <source>
        <dbReference type="Proteomes" id="UP000009172"/>
    </source>
</evidence>
<dbReference type="EMBL" id="GG698495">
    <property type="protein sequence ID" value="EGD96566.1"/>
    <property type="molecule type" value="Genomic_DNA"/>
</dbReference>
<proteinExistence type="predicted"/>
<sequence>MANGWSVIIGLVFVVLANSLAWGMAKLVDSWIHILLPYVGRNIPRATTPLIRTEEQ</sequence>
<protein>
    <submittedName>
        <fullName evidence="1">Uncharacterized protein</fullName>
    </submittedName>
</protein>
<evidence type="ECO:0000313" key="1">
    <source>
        <dbReference type="EMBL" id="EGD96566.1"/>
    </source>
</evidence>
<dbReference type="AlphaFoldDB" id="F2RZ17"/>
<gene>
    <name evidence="1" type="ORF">TESG_08448</name>
</gene>
<name>F2RZ17_TRIT1</name>
<organism evidence="1 2">
    <name type="scientific">Trichophyton tonsurans (strain CBS 112818)</name>
    <name type="common">Scalp ringworm fungus</name>
    <dbReference type="NCBI Taxonomy" id="647933"/>
    <lineage>
        <taxon>Eukaryota</taxon>
        <taxon>Fungi</taxon>
        <taxon>Dikarya</taxon>
        <taxon>Ascomycota</taxon>
        <taxon>Pezizomycotina</taxon>
        <taxon>Eurotiomycetes</taxon>
        <taxon>Eurotiomycetidae</taxon>
        <taxon>Onygenales</taxon>
        <taxon>Arthrodermataceae</taxon>
        <taxon>Trichophyton</taxon>
    </lineage>
</organism>
<accession>F2RZ17</accession>
<dbReference type="Proteomes" id="UP000009172">
    <property type="component" value="Unassembled WGS sequence"/>
</dbReference>
<dbReference type="HOGENOM" id="CLU_3015902_0_0_1"/>